<dbReference type="EMBL" id="JAHRIO010071332">
    <property type="protein sequence ID" value="MEQ2181963.1"/>
    <property type="molecule type" value="Genomic_DNA"/>
</dbReference>
<dbReference type="Proteomes" id="UP001476798">
    <property type="component" value="Unassembled WGS sequence"/>
</dbReference>
<feature type="non-terminal residue" evidence="1">
    <location>
        <position position="72"/>
    </location>
</feature>
<evidence type="ECO:0000313" key="1">
    <source>
        <dbReference type="EMBL" id="MEQ2181963.1"/>
    </source>
</evidence>
<accession>A0ABV0PEV3</accession>
<protein>
    <submittedName>
        <fullName evidence="1">Uncharacterized protein</fullName>
    </submittedName>
</protein>
<keyword evidence="2" id="KW-1185">Reference proteome</keyword>
<evidence type="ECO:0000313" key="2">
    <source>
        <dbReference type="Proteomes" id="UP001476798"/>
    </source>
</evidence>
<feature type="non-terminal residue" evidence="1">
    <location>
        <position position="1"/>
    </location>
</feature>
<name>A0ABV0PEV3_9TELE</name>
<comment type="caution">
    <text evidence="1">The sequence shown here is derived from an EMBL/GenBank/DDBJ whole genome shotgun (WGS) entry which is preliminary data.</text>
</comment>
<proteinExistence type="predicted"/>
<reference evidence="1 2" key="1">
    <citation type="submission" date="2021-06" db="EMBL/GenBank/DDBJ databases">
        <authorList>
            <person name="Palmer J.M."/>
        </authorList>
    </citation>
    <scope>NUCLEOTIDE SEQUENCE [LARGE SCALE GENOMIC DNA]</scope>
    <source>
        <strain evidence="1 2">GA_2019</strain>
        <tissue evidence="1">Muscle</tissue>
    </source>
</reference>
<sequence>HLIHDSALSRGADTGILSAFVKADFVRITASPLISMFLSQLDHYSAQLIKVFIENGGSTGRKISILMSQVTQ</sequence>
<gene>
    <name evidence="1" type="ORF">GOODEAATRI_017107</name>
</gene>
<organism evidence="1 2">
    <name type="scientific">Goodea atripinnis</name>
    <dbReference type="NCBI Taxonomy" id="208336"/>
    <lineage>
        <taxon>Eukaryota</taxon>
        <taxon>Metazoa</taxon>
        <taxon>Chordata</taxon>
        <taxon>Craniata</taxon>
        <taxon>Vertebrata</taxon>
        <taxon>Euteleostomi</taxon>
        <taxon>Actinopterygii</taxon>
        <taxon>Neopterygii</taxon>
        <taxon>Teleostei</taxon>
        <taxon>Neoteleostei</taxon>
        <taxon>Acanthomorphata</taxon>
        <taxon>Ovalentaria</taxon>
        <taxon>Atherinomorphae</taxon>
        <taxon>Cyprinodontiformes</taxon>
        <taxon>Goodeidae</taxon>
        <taxon>Goodea</taxon>
    </lineage>
</organism>